<gene>
    <name evidence="3" type="ORF">B4N89_09515</name>
</gene>
<accession>A0A1T3NWE4</accession>
<keyword evidence="3" id="KW-0378">Hydrolase</keyword>
<proteinExistence type="inferred from homology"/>
<dbReference type="STRING" id="159449.B4N89_09515"/>
<evidence type="ECO:0000256" key="1">
    <source>
        <dbReference type="ARBA" id="ARBA00038310"/>
    </source>
</evidence>
<sequence>MSEAARRVDAHHHLWDTDARPDAYGWMDGPWADPLRGRFGPDELARAAGRADTIAVQARTDTEETLDLLAIAADPNTPVVAVVGWIDLTAPDPAERVAALRAAPGGELLVGVRHFVQDEADPQWLARADVARSLEALAAAGLTYDLLVREPQLPAAVRVAERHPEVSFVLDHLGKPAIGAGTWQPWADTIERLAALPNVSAKLSGLVTEAHWRDWTTAQILPYARHALACFGPERTMFGSDWPVCTLAASYDTVVSIADLACAELSEAERDLVFGASARRVYGL</sequence>
<dbReference type="SUPFAM" id="SSF51556">
    <property type="entry name" value="Metallo-dependent hydrolases"/>
    <property type="match status" value="1"/>
</dbReference>
<keyword evidence="4" id="KW-1185">Reference proteome</keyword>
<dbReference type="AlphaFoldDB" id="A0A1T3NWE4"/>
<protein>
    <submittedName>
        <fullName evidence="3">Amidohydrolase</fullName>
    </submittedName>
</protein>
<evidence type="ECO:0000313" key="4">
    <source>
        <dbReference type="Proteomes" id="UP000190037"/>
    </source>
</evidence>
<feature type="domain" description="Amidohydrolase-related" evidence="2">
    <location>
        <begin position="8"/>
        <end position="284"/>
    </location>
</feature>
<dbReference type="PANTHER" id="PTHR43569:SF2">
    <property type="entry name" value="AMIDOHYDROLASE-RELATED DOMAIN-CONTAINING PROTEIN"/>
    <property type="match status" value="1"/>
</dbReference>
<dbReference type="RefSeq" id="WP_078975462.1">
    <property type="nucleotide sequence ID" value="NZ_MWQN01000001.1"/>
</dbReference>
<dbReference type="InterPro" id="IPR006680">
    <property type="entry name" value="Amidohydro-rel"/>
</dbReference>
<dbReference type="InterPro" id="IPR032466">
    <property type="entry name" value="Metal_Hydrolase"/>
</dbReference>
<dbReference type="EMBL" id="MWQN01000001">
    <property type="protein sequence ID" value="OPC81157.1"/>
    <property type="molecule type" value="Genomic_DNA"/>
</dbReference>
<dbReference type="Pfam" id="PF04909">
    <property type="entry name" value="Amidohydro_2"/>
    <property type="match status" value="1"/>
</dbReference>
<dbReference type="Proteomes" id="UP000190037">
    <property type="component" value="Unassembled WGS sequence"/>
</dbReference>
<dbReference type="GO" id="GO:0016787">
    <property type="term" value="F:hydrolase activity"/>
    <property type="evidence" value="ECO:0007669"/>
    <property type="project" value="UniProtKB-KW"/>
</dbReference>
<evidence type="ECO:0000313" key="3">
    <source>
        <dbReference type="EMBL" id="OPC81157.1"/>
    </source>
</evidence>
<dbReference type="InterPro" id="IPR052350">
    <property type="entry name" value="Metallo-dep_Lactonases"/>
</dbReference>
<reference evidence="3 4" key="1">
    <citation type="submission" date="2017-03" db="EMBL/GenBank/DDBJ databases">
        <title>Draft genome sequence of Streptomyces scabrisporus NF3, endophyte isolated from Amphipterygium adstringens.</title>
        <authorList>
            <person name="Vazquez M."/>
            <person name="Ceapa C.D."/>
            <person name="Rodriguez Luna D."/>
            <person name="Sanchez Esquivel S."/>
        </authorList>
    </citation>
    <scope>NUCLEOTIDE SEQUENCE [LARGE SCALE GENOMIC DNA]</scope>
    <source>
        <strain evidence="3 4">NF3</strain>
    </source>
</reference>
<dbReference type="Gene3D" id="3.20.20.140">
    <property type="entry name" value="Metal-dependent hydrolases"/>
    <property type="match status" value="1"/>
</dbReference>
<comment type="similarity">
    <text evidence="1">Belongs to the metallo-dependent hydrolases superfamily.</text>
</comment>
<organism evidence="3 4">
    <name type="scientific">Embleya scabrispora</name>
    <dbReference type="NCBI Taxonomy" id="159449"/>
    <lineage>
        <taxon>Bacteria</taxon>
        <taxon>Bacillati</taxon>
        <taxon>Actinomycetota</taxon>
        <taxon>Actinomycetes</taxon>
        <taxon>Kitasatosporales</taxon>
        <taxon>Streptomycetaceae</taxon>
        <taxon>Embleya</taxon>
    </lineage>
</organism>
<evidence type="ECO:0000259" key="2">
    <source>
        <dbReference type="Pfam" id="PF04909"/>
    </source>
</evidence>
<comment type="caution">
    <text evidence="3">The sequence shown here is derived from an EMBL/GenBank/DDBJ whole genome shotgun (WGS) entry which is preliminary data.</text>
</comment>
<name>A0A1T3NWE4_9ACTN</name>
<dbReference type="OrthoDB" id="5450317at2"/>
<dbReference type="PANTHER" id="PTHR43569">
    <property type="entry name" value="AMIDOHYDROLASE"/>
    <property type="match status" value="1"/>
</dbReference>